<protein>
    <submittedName>
        <fullName evidence="3">CCA-adding enzyme</fullName>
        <ecNumber evidence="3">2.7.7.72</ecNumber>
    </submittedName>
</protein>
<dbReference type="CDD" id="cd00077">
    <property type="entry name" value="HDc"/>
    <property type="match status" value="1"/>
</dbReference>
<keyword evidence="4" id="KW-1185">Reference proteome</keyword>
<dbReference type="GO" id="GO:0000166">
    <property type="term" value="F:nucleotide binding"/>
    <property type="evidence" value="ECO:0007669"/>
    <property type="project" value="UniProtKB-KW"/>
</dbReference>
<dbReference type="InterPro" id="IPR003607">
    <property type="entry name" value="HD/PDEase_dom"/>
</dbReference>
<dbReference type="Gene3D" id="1.10.3090.10">
    <property type="entry name" value="cca-adding enzyme, domain 2"/>
    <property type="match status" value="1"/>
</dbReference>
<dbReference type="InterPro" id="IPR050124">
    <property type="entry name" value="tRNA_CCA-adding_enzyme"/>
</dbReference>
<dbReference type="PANTHER" id="PTHR47545">
    <property type="entry name" value="MULTIFUNCTIONAL CCA PROTEIN"/>
    <property type="match status" value="1"/>
</dbReference>
<dbReference type="InterPro" id="IPR006674">
    <property type="entry name" value="HD_domain"/>
</dbReference>
<keyword evidence="3" id="KW-0548">Nucleotidyltransferase</keyword>
<keyword evidence="1" id="KW-0547">Nucleotide-binding</keyword>
<feature type="domain" description="HD" evidence="2">
    <location>
        <begin position="267"/>
        <end position="331"/>
    </location>
</feature>
<dbReference type="Proteomes" id="UP000494245">
    <property type="component" value="Unassembled WGS sequence"/>
</dbReference>
<dbReference type="Pfam" id="PF01966">
    <property type="entry name" value="HD"/>
    <property type="match status" value="1"/>
</dbReference>
<comment type="caution">
    <text evidence="3">The sequence shown here is derived from an EMBL/GenBank/DDBJ whole genome shotgun (WGS) entry which is preliminary data.</text>
</comment>
<name>A0A6V8LWS2_9BACT</name>
<dbReference type="EMBL" id="BLTE01000016">
    <property type="protein sequence ID" value="GFK95340.1"/>
    <property type="molecule type" value="Genomic_DNA"/>
</dbReference>
<evidence type="ECO:0000313" key="3">
    <source>
        <dbReference type="EMBL" id="GFK95340.1"/>
    </source>
</evidence>
<proteinExistence type="predicted"/>
<evidence type="ECO:0000313" key="4">
    <source>
        <dbReference type="Proteomes" id="UP000494245"/>
    </source>
</evidence>
<dbReference type="AlphaFoldDB" id="A0A6V8LWS2"/>
<dbReference type="GO" id="GO:0004810">
    <property type="term" value="F:CCA tRNA nucleotidyltransferase activity"/>
    <property type="evidence" value="ECO:0007669"/>
    <property type="project" value="UniProtKB-EC"/>
</dbReference>
<evidence type="ECO:0000256" key="1">
    <source>
        <dbReference type="ARBA" id="ARBA00022741"/>
    </source>
</evidence>
<gene>
    <name evidence="3" type="primary">cca_2</name>
    <name evidence="3" type="ORF">NNJEOMEG_03202</name>
</gene>
<organism evidence="3 4">
    <name type="scientific">Fundidesulfovibrio magnetotacticus</name>
    <dbReference type="NCBI Taxonomy" id="2730080"/>
    <lineage>
        <taxon>Bacteria</taxon>
        <taxon>Pseudomonadati</taxon>
        <taxon>Thermodesulfobacteriota</taxon>
        <taxon>Desulfovibrionia</taxon>
        <taxon>Desulfovibrionales</taxon>
        <taxon>Desulfovibrionaceae</taxon>
        <taxon>Fundidesulfovibrio</taxon>
    </lineage>
</organism>
<evidence type="ECO:0000259" key="2">
    <source>
        <dbReference type="Pfam" id="PF01966"/>
    </source>
</evidence>
<dbReference type="RefSeq" id="WP_173086261.1">
    <property type="nucleotide sequence ID" value="NZ_BLTE01000016.1"/>
</dbReference>
<keyword evidence="3" id="KW-0808">Transferase</keyword>
<dbReference type="EC" id="2.7.7.72" evidence="3"/>
<reference evidence="3 4" key="1">
    <citation type="submission" date="2020-04" db="EMBL/GenBank/DDBJ databases">
        <authorList>
            <consortium name="Desulfovibrio sp. FSS-1 genome sequencing consortium"/>
            <person name="Shimoshige H."/>
            <person name="Kobayashi H."/>
            <person name="Maekawa T."/>
        </authorList>
    </citation>
    <scope>NUCLEOTIDE SEQUENCE [LARGE SCALE GENOMIC DNA]</scope>
    <source>
        <strain evidence="3 4">SIID29052-01</strain>
    </source>
</reference>
<dbReference type="SUPFAM" id="SSF81891">
    <property type="entry name" value="Poly A polymerase C-terminal region-like"/>
    <property type="match status" value="1"/>
</dbReference>
<sequence length="441" mass="50492">MSDPFKDAVGICKAIIRNGYEAYVINAKLQKSLLAQSGQPEVDICTDATFDELLKLFPNVAQEQGEVFARLREGEALFSFYLNADSGASHPEECLVRLTPRLARRLTETGEMPANLACPYLPRAHDPLDGFADFSEGVIRFKGIQDQTLRQDYLRAIRAMRFSANFGLPIGPNSWMAILRNGQNVLDYVSVSDIMDEWRKVEAENMHEFVRLLYESMILHRLLPEVAALARIKQKKNDAEEESVFDHTLAVMRHYPEELPYDWYGTLACLFHDVGKLHTAEIVEGHWHFHQHHRVGAKVAMRLLSSLRLDHDEVDLVCYLVRNHMRFHFMLTDKGIRRFKSLDEYPRIIEMARADIKARGGNYKEFNHNMKMLDRADIREEDLEPLLNGKEIMTILNIPPGPAVGLIRQALLQAQVAGDVNSVEQAVDFVRQHSAREHFQA</sequence>
<accession>A0A6V8LWS2</accession>
<reference evidence="3 4" key="2">
    <citation type="submission" date="2020-05" db="EMBL/GenBank/DDBJ databases">
        <title>Draft genome sequence of Desulfovibrio sp. strainFSS-1.</title>
        <authorList>
            <person name="Shimoshige H."/>
            <person name="Kobayashi H."/>
            <person name="Maekawa T."/>
        </authorList>
    </citation>
    <scope>NUCLEOTIDE SEQUENCE [LARGE SCALE GENOMIC DNA]</scope>
    <source>
        <strain evidence="3 4">SIID29052-01</strain>
    </source>
</reference>
<dbReference type="PANTHER" id="PTHR47545:SF2">
    <property type="entry name" value="CC-ADDING TRNA NUCLEOTIDYLTRANSFERASE"/>
    <property type="match status" value="1"/>
</dbReference>